<dbReference type="PANTHER" id="PTHR12801">
    <property type="entry name" value="RNA EXONUCLEASE REXO1 / RECO3 FAMILY MEMBER-RELATED"/>
    <property type="match status" value="1"/>
</dbReference>
<keyword evidence="8" id="KW-0539">Nucleus</keyword>
<dbReference type="GO" id="GO:0006364">
    <property type="term" value="P:rRNA processing"/>
    <property type="evidence" value="ECO:0007669"/>
    <property type="project" value="UniProtKB-KW"/>
</dbReference>
<dbReference type="InterPro" id="IPR047021">
    <property type="entry name" value="REXO1/3/4-like"/>
</dbReference>
<feature type="compositionally biased region" description="Polar residues" evidence="10">
    <location>
        <begin position="1"/>
        <end position="17"/>
    </location>
</feature>
<evidence type="ECO:0000256" key="1">
    <source>
        <dbReference type="ARBA" id="ARBA00004123"/>
    </source>
</evidence>
<dbReference type="FunFam" id="3.30.420.10:FF:000007">
    <property type="entry name" value="Interferon-stimulated exonuclease gene 20"/>
    <property type="match status" value="1"/>
</dbReference>
<dbReference type="Pfam" id="PF00929">
    <property type="entry name" value="RNase_T"/>
    <property type="match status" value="1"/>
</dbReference>
<gene>
    <name evidence="12" type="ORF">UCRPC4_g06251</name>
</gene>
<sequence>MELKSLSSNWKKLQSTLKGKDQGNPSGADRRREPVRPHPSPAAGSKRKKAFTESLDTSVKRPRHGGPLTMGQQATREEQPISTEDAHHIIDSISRKSADGGNTSRPLAIIARENEGLAQGVEVGKYVAIDCEMVGVGPNPDKESALARVSAVNFNGDQVYDSYVRPKEEVTDWRTHVSGIQPKHMVNARSFEKVQKDIAELLDGRVLVGHAIRNDLQALLLSHPKRDIRDTAKHQPFRRYAGGGTPKLKVLASAILGISIQSGEHSSVEDARACMLIFRREKDCFEKEHSKAWRPPVEQSNTTGEDGEVIRRKPYKKKKRSKRR</sequence>
<keyword evidence="4" id="KW-0698">rRNA processing</keyword>
<dbReference type="GO" id="GO:0005634">
    <property type="term" value="C:nucleus"/>
    <property type="evidence" value="ECO:0007669"/>
    <property type="project" value="UniProtKB-SubCell"/>
</dbReference>
<dbReference type="GO" id="GO:0000027">
    <property type="term" value="P:ribosomal large subunit assembly"/>
    <property type="evidence" value="ECO:0007669"/>
    <property type="project" value="TreeGrafter"/>
</dbReference>
<evidence type="ECO:0000256" key="2">
    <source>
        <dbReference type="ARBA" id="ARBA00010489"/>
    </source>
</evidence>
<evidence type="ECO:0000259" key="11">
    <source>
        <dbReference type="SMART" id="SM00479"/>
    </source>
</evidence>
<reference evidence="12 13" key="2">
    <citation type="submission" date="2015-05" db="EMBL/GenBank/DDBJ databases">
        <authorList>
            <person name="Morales-Cruz A."/>
            <person name="Amrine K.C."/>
            <person name="Cantu D."/>
        </authorList>
    </citation>
    <scope>NUCLEOTIDE SEQUENCE [LARGE SCALE GENOMIC DNA]</scope>
    <source>
        <strain evidence="12">UCRPC4</strain>
    </source>
</reference>
<protein>
    <recommendedName>
        <fullName evidence="3">RNA exonuclease 4</fullName>
    </recommendedName>
</protein>
<evidence type="ECO:0000256" key="8">
    <source>
        <dbReference type="ARBA" id="ARBA00023242"/>
    </source>
</evidence>
<proteinExistence type="inferred from homology"/>
<feature type="region of interest" description="Disordered" evidence="10">
    <location>
        <begin position="1"/>
        <end position="82"/>
    </location>
</feature>
<dbReference type="SUPFAM" id="SSF53098">
    <property type="entry name" value="Ribonuclease H-like"/>
    <property type="match status" value="1"/>
</dbReference>
<dbReference type="InterPro" id="IPR013520">
    <property type="entry name" value="Ribonucl_H"/>
</dbReference>
<evidence type="ECO:0000256" key="9">
    <source>
        <dbReference type="ARBA" id="ARBA00025599"/>
    </source>
</evidence>
<dbReference type="Proteomes" id="UP000053317">
    <property type="component" value="Unassembled WGS sequence"/>
</dbReference>
<evidence type="ECO:0000256" key="10">
    <source>
        <dbReference type="SAM" id="MobiDB-lite"/>
    </source>
</evidence>
<evidence type="ECO:0000313" key="13">
    <source>
        <dbReference type="Proteomes" id="UP000053317"/>
    </source>
</evidence>
<dbReference type="EMBL" id="LCWF01000182">
    <property type="protein sequence ID" value="KKY15619.1"/>
    <property type="molecule type" value="Genomic_DNA"/>
</dbReference>
<dbReference type="InterPro" id="IPR012337">
    <property type="entry name" value="RNaseH-like_sf"/>
</dbReference>
<keyword evidence="13" id="KW-1185">Reference proteome</keyword>
<keyword evidence="6" id="KW-0378">Hydrolase</keyword>
<comment type="similarity">
    <text evidence="2">Belongs to the REXO4 family.</text>
</comment>
<dbReference type="GO" id="GO:0003676">
    <property type="term" value="F:nucleic acid binding"/>
    <property type="evidence" value="ECO:0007669"/>
    <property type="project" value="InterPro"/>
</dbReference>
<feature type="compositionally biased region" description="Basic residues" evidence="10">
    <location>
        <begin position="312"/>
        <end position="324"/>
    </location>
</feature>
<evidence type="ECO:0000256" key="6">
    <source>
        <dbReference type="ARBA" id="ARBA00022801"/>
    </source>
</evidence>
<feature type="region of interest" description="Disordered" evidence="10">
    <location>
        <begin position="288"/>
        <end position="324"/>
    </location>
</feature>
<evidence type="ECO:0000256" key="3">
    <source>
        <dbReference type="ARBA" id="ARBA00016937"/>
    </source>
</evidence>
<dbReference type="InterPro" id="IPR036397">
    <property type="entry name" value="RNaseH_sf"/>
</dbReference>
<feature type="domain" description="Exonuclease" evidence="11">
    <location>
        <begin position="125"/>
        <end position="287"/>
    </location>
</feature>
<dbReference type="Gene3D" id="3.30.420.10">
    <property type="entry name" value="Ribonuclease H-like superfamily/Ribonuclease H"/>
    <property type="match status" value="1"/>
</dbReference>
<dbReference type="AlphaFoldDB" id="A0A0G2DYF1"/>
<comment type="caution">
    <text evidence="12">The sequence shown here is derived from an EMBL/GenBank/DDBJ whole genome shotgun (WGS) entry which is preliminary data.</text>
</comment>
<dbReference type="PANTHER" id="PTHR12801:SF45">
    <property type="entry name" value="RNA EXONUCLEASE 4"/>
    <property type="match status" value="1"/>
</dbReference>
<evidence type="ECO:0000313" key="12">
    <source>
        <dbReference type="EMBL" id="KKY15619.1"/>
    </source>
</evidence>
<dbReference type="CDD" id="cd06144">
    <property type="entry name" value="REX4_like"/>
    <property type="match status" value="1"/>
</dbReference>
<dbReference type="InterPro" id="IPR037431">
    <property type="entry name" value="REX4_DEDDh_dom"/>
</dbReference>
<accession>A0A0G2DYF1</accession>
<organism evidence="12 13">
    <name type="scientific">Phaeomoniella chlamydospora</name>
    <name type="common">Phaeoacremonium chlamydosporum</name>
    <dbReference type="NCBI Taxonomy" id="158046"/>
    <lineage>
        <taxon>Eukaryota</taxon>
        <taxon>Fungi</taxon>
        <taxon>Dikarya</taxon>
        <taxon>Ascomycota</taxon>
        <taxon>Pezizomycotina</taxon>
        <taxon>Eurotiomycetes</taxon>
        <taxon>Chaetothyriomycetidae</taxon>
        <taxon>Phaeomoniellales</taxon>
        <taxon>Phaeomoniellaceae</taxon>
        <taxon>Phaeomoniella</taxon>
    </lineage>
</organism>
<comment type="function">
    <text evidence="9">Exoribonuclease involved in ribosome biosynthesis. Involved in the processing of ITS1, the internal transcribed spacer localized between the 18S and 5.8S rRNAs.</text>
</comment>
<keyword evidence="5" id="KW-0540">Nuclease</keyword>
<comment type="subcellular location">
    <subcellularLocation>
        <location evidence="1">Nucleus</location>
    </subcellularLocation>
</comment>
<dbReference type="OrthoDB" id="8191639at2759"/>
<evidence type="ECO:0000256" key="5">
    <source>
        <dbReference type="ARBA" id="ARBA00022722"/>
    </source>
</evidence>
<dbReference type="GO" id="GO:0008408">
    <property type="term" value="F:3'-5' exonuclease activity"/>
    <property type="evidence" value="ECO:0007669"/>
    <property type="project" value="InterPro"/>
</dbReference>
<dbReference type="SMART" id="SM00479">
    <property type="entry name" value="EXOIII"/>
    <property type="match status" value="1"/>
</dbReference>
<reference evidence="12 13" key="1">
    <citation type="submission" date="2015-05" db="EMBL/GenBank/DDBJ databases">
        <title>Distinctive expansion of gene families associated with plant cell wall degradation and secondary metabolism in the genomes of grapevine trunk pathogens.</title>
        <authorList>
            <person name="Lawrence D.P."/>
            <person name="Travadon R."/>
            <person name="Rolshausen P.E."/>
            <person name="Baumgartner K."/>
        </authorList>
    </citation>
    <scope>NUCLEOTIDE SEQUENCE [LARGE SCALE GENOMIC DNA]</scope>
    <source>
        <strain evidence="12">UCRPC4</strain>
    </source>
</reference>
<evidence type="ECO:0000256" key="7">
    <source>
        <dbReference type="ARBA" id="ARBA00022839"/>
    </source>
</evidence>
<evidence type="ECO:0000256" key="4">
    <source>
        <dbReference type="ARBA" id="ARBA00022552"/>
    </source>
</evidence>
<name>A0A0G2DYF1_PHACM</name>
<keyword evidence="7 12" id="KW-0269">Exonuclease</keyword>